<organism evidence="1 2">
    <name type="scientific">Plasmopara halstedii</name>
    <name type="common">Downy mildew of sunflower</name>
    <dbReference type="NCBI Taxonomy" id="4781"/>
    <lineage>
        <taxon>Eukaryota</taxon>
        <taxon>Sar</taxon>
        <taxon>Stramenopiles</taxon>
        <taxon>Oomycota</taxon>
        <taxon>Peronosporomycetes</taxon>
        <taxon>Peronosporales</taxon>
        <taxon>Peronosporaceae</taxon>
        <taxon>Plasmopara</taxon>
    </lineage>
</organism>
<sequence>MQVYETGPKTHAKTLRTSKAEGWRKAMLEEILALKNNGVWNVIKQPIRANLLHSKWVFKTKTDANVAVERLKVRLVTCGNEQRFGIDCALTFPAAMDVSMVKVMHRRGGAAKHGDIPNTHVKADKEKNLNFLLHVPSGLDIKAKQLNEEALELKNSLNKSHSGRPILRFNGFASNQDLGSVSKFLGGKMTARDAHAHALDQEEAIFELSHEHGMASANPTWTPLSDDCYEDVLSCYIAFAAHKATQQTHASCVRDWKLAKRIAHYLSERKVIRLEMRGNADCNGSMTLESYSDADFAADKGDRKSLTGGIVLLSGMPVRWAAKKQGGISLSTMEAEFVAAFETARELLRIQEMIKEVGLALVQPKLMHVSNQAAIRQIEGKTSSIKA</sequence>
<keyword evidence="1" id="KW-0808">Transferase</keyword>
<keyword evidence="1" id="KW-0548">Nucleotidyltransferase</keyword>
<proteinExistence type="predicted"/>
<evidence type="ECO:0000313" key="1">
    <source>
        <dbReference type="EMBL" id="CEG47805.1"/>
    </source>
</evidence>
<dbReference type="OrthoDB" id="126679at2759"/>
<dbReference type="GO" id="GO:0003964">
    <property type="term" value="F:RNA-directed DNA polymerase activity"/>
    <property type="evidence" value="ECO:0007669"/>
    <property type="project" value="UniProtKB-KW"/>
</dbReference>
<reference evidence="2" key="1">
    <citation type="submission" date="2014-09" db="EMBL/GenBank/DDBJ databases">
        <authorList>
            <person name="Sharma Rahul"/>
            <person name="Thines Marco"/>
        </authorList>
    </citation>
    <scope>NUCLEOTIDE SEQUENCE [LARGE SCALE GENOMIC DNA]</scope>
</reference>
<dbReference type="GeneID" id="36400194"/>
<keyword evidence="1" id="KW-0695">RNA-directed DNA polymerase</keyword>
<dbReference type="CDD" id="cd09272">
    <property type="entry name" value="RNase_HI_RT_Ty1"/>
    <property type="match status" value="1"/>
</dbReference>
<keyword evidence="2" id="KW-1185">Reference proteome</keyword>
<dbReference type="RefSeq" id="XP_024584174.1">
    <property type="nucleotide sequence ID" value="XM_024718813.1"/>
</dbReference>
<dbReference type="AlphaFoldDB" id="A0A0P1B2Y5"/>
<dbReference type="STRING" id="4781.A0A0P1B2Y5"/>
<dbReference type="EMBL" id="CCYD01002864">
    <property type="protein sequence ID" value="CEG47805.1"/>
    <property type="molecule type" value="Genomic_DNA"/>
</dbReference>
<evidence type="ECO:0000313" key="2">
    <source>
        <dbReference type="Proteomes" id="UP000054928"/>
    </source>
</evidence>
<dbReference type="PANTHER" id="PTHR11439">
    <property type="entry name" value="GAG-POL-RELATED RETROTRANSPOSON"/>
    <property type="match status" value="1"/>
</dbReference>
<dbReference type="Proteomes" id="UP000054928">
    <property type="component" value="Unassembled WGS sequence"/>
</dbReference>
<accession>A0A0P1B2Y5</accession>
<dbReference type="PANTHER" id="PTHR11439:SF440">
    <property type="entry name" value="INTEGRASE CATALYTIC DOMAIN-CONTAINING PROTEIN"/>
    <property type="match status" value="1"/>
</dbReference>
<protein>
    <submittedName>
        <fullName evidence="1">FOG: Transposon-encoded proteins with TYA, reverse transcriptase, integrase domains in various combinations</fullName>
    </submittedName>
</protein>
<name>A0A0P1B2Y5_PLAHL</name>